<dbReference type="InterPro" id="IPR036179">
    <property type="entry name" value="Ig-like_dom_sf"/>
</dbReference>
<feature type="domain" description="Ig-like" evidence="5">
    <location>
        <begin position="210"/>
        <end position="296"/>
    </location>
</feature>
<keyword evidence="3" id="KW-0472">Membrane</keyword>
<dbReference type="GO" id="GO:0005615">
    <property type="term" value="C:extracellular space"/>
    <property type="evidence" value="ECO:0007669"/>
    <property type="project" value="TreeGrafter"/>
</dbReference>
<dbReference type="PROSITE" id="PS00290">
    <property type="entry name" value="IG_MHC"/>
    <property type="match status" value="1"/>
</dbReference>
<dbReference type="Proteomes" id="UP000221080">
    <property type="component" value="Chromosome 12"/>
</dbReference>
<protein>
    <submittedName>
        <fullName evidence="7">Major histocompatibility complex class I-related gene protein isoform X2</fullName>
    </submittedName>
</protein>
<name>A0A9F7REA5_ICTPU</name>
<feature type="chain" id="PRO_5039943269" evidence="4">
    <location>
        <begin position="28"/>
        <end position="352"/>
    </location>
</feature>
<reference evidence="7" key="2">
    <citation type="submission" date="2025-08" db="UniProtKB">
        <authorList>
            <consortium name="RefSeq"/>
        </authorList>
    </citation>
    <scope>IDENTIFICATION</scope>
    <source>
        <tissue evidence="7">Blood</tissue>
    </source>
</reference>
<dbReference type="InterPro" id="IPR007110">
    <property type="entry name" value="Ig-like_dom"/>
</dbReference>
<evidence type="ECO:0000256" key="1">
    <source>
        <dbReference type="ARBA" id="ARBA00023180"/>
    </source>
</evidence>
<dbReference type="GeneID" id="108261349"/>
<dbReference type="InterPro" id="IPR003006">
    <property type="entry name" value="Ig/MHC_CS"/>
</dbReference>
<dbReference type="Pfam" id="PF07654">
    <property type="entry name" value="C1-set"/>
    <property type="match status" value="1"/>
</dbReference>
<dbReference type="OrthoDB" id="8936120at2759"/>
<feature type="transmembrane region" description="Helical" evidence="3">
    <location>
        <begin position="308"/>
        <end position="327"/>
    </location>
</feature>
<dbReference type="InterPro" id="IPR011162">
    <property type="entry name" value="MHC_I/II-like_Ag-recog"/>
</dbReference>
<evidence type="ECO:0000313" key="6">
    <source>
        <dbReference type="Proteomes" id="UP000221080"/>
    </source>
</evidence>
<dbReference type="PROSITE" id="PS50835">
    <property type="entry name" value="IG_LIKE"/>
    <property type="match status" value="1"/>
</dbReference>
<keyword evidence="2" id="KW-0393">Immunoglobulin domain</keyword>
<dbReference type="GO" id="GO:0009897">
    <property type="term" value="C:external side of plasma membrane"/>
    <property type="evidence" value="ECO:0007669"/>
    <property type="project" value="TreeGrafter"/>
</dbReference>
<dbReference type="InterPro" id="IPR013783">
    <property type="entry name" value="Ig-like_fold"/>
</dbReference>
<dbReference type="SUPFAM" id="SSF54452">
    <property type="entry name" value="MHC antigen-recognition domain"/>
    <property type="match status" value="1"/>
</dbReference>
<reference evidence="6" key="1">
    <citation type="journal article" date="2016" name="Nat. Commun.">
        <title>The channel catfish genome sequence provides insights into the evolution of scale formation in teleosts.</title>
        <authorList>
            <person name="Liu Z."/>
            <person name="Liu S."/>
            <person name="Yao J."/>
            <person name="Bao L."/>
            <person name="Zhang J."/>
            <person name="Li Y."/>
            <person name="Jiang C."/>
            <person name="Sun L."/>
            <person name="Wang R."/>
            <person name="Zhang Y."/>
            <person name="Zhou T."/>
            <person name="Zeng Q."/>
            <person name="Fu Q."/>
            <person name="Gao S."/>
            <person name="Li N."/>
            <person name="Koren S."/>
            <person name="Jiang Y."/>
            <person name="Zimin A."/>
            <person name="Xu P."/>
            <person name="Phillippy A.M."/>
            <person name="Geng X."/>
            <person name="Song L."/>
            <person name="Sun F."/>
            <person name="Li C."/>
            <person name="Wang X."/>
            <person name="Chen A."/>
            <person name="Jin Y."/>
            <person name="Yuan Z."/>
            <person name="Yang Y."/>
            <person name="Tan S."/>
            <person name="Peatman E."/>
            <person name="Lu J."/>
            <person name="Qin Z."/>
            <person name="Dunham R."/>
            <person name="Li Z."/>
            <person name="Sonstegard T."/>
            <person name="Feng J."/>
            <person name="Danzmann R.G."/>
            <person name="Schroeder S."/>
            <person name="Scheffler B."/>
            <person name="Duke M.V."/>
            <person name="Ballard L."/>
            <person name="Kucuktas H."/>
            <person name="Kaltenboeck L."/>
            <person name="Liu H."/>
            <person name="Armbruster J."/>
            <person name="Xie Y."/>
            <person name="Kirby M.L."/>
            <person name="Tian Y."/>
            <person name="Flanagan M.E."/>
            <person name="Mu W."/>
            <person name="Waldbieser G.C."/>
        </authorList>
    </citation>
    <scope>NUCLEOTIDE SEQUENCE [LARGE SCALE GENOMIC DNA]</scope>
    <source>
        <strain evidence="6">SDA103</strain>
    </source>
</reference>
<dbReference type="Pfam" id="PF00129">
    <property type="entry name" value="MHC_I"/>
    <property type="match status" value="1"/>
</dbReference>
<dbReference type="Gene3D" id="2.60.40.10">
    <property type="entry name" value="Immunoglobulins"/>
    <property type="match status" value="1"/>
</dbReference>
<dbReference type="GO" id="GO:0006955">
    <property type="term" value="P:immune response"/>
    <property type="evidence" value="ECO:0007669"/>
    <property type="project" value="TreeGrafter"/>
</dbReference>
<organism evidence="6 7">
    <name type="scientific">Ictalurus punctatus</name>
    <name type="common">Channel catfish</name>
    <name type="synonym">Silurus punctatus</name>
    <dbReference type="NCBI Taxonomy" id="7998"/>
    <lineage>
        <taxon>Eukaryota</taxon>
        <taxon>Metazoa</taxon>
        <taxon>Chordata</taxon>
        <taxon>Craniata</taxon>
        <taxon>Vertebrata</taxon>
        <taxon>Euteleostomi</taxon>
        <taxon>Actinopterygii</taxon>
        <taxon>Neopterygii</taxon>
        <taxon>Teleostei</taxon>
        <taxon>Ostariophysi</taxon>
        <taxon>Siluriformes</taxon>
        <taxon>Ictaluridae</taxon>
        <taxon>Ictalurus</taxon>
    </lineage>
</organism>
<dbReference type="InterPro" id="IPR037055">
    <property type="entry name" value="MHC_I-like_Ag-recog_sf"/>
</dbReference>
<dbReference type="InterPro" id="IPR011161">
    <property type="entry name" value="MHC_I-like_Ag-recog"/>
</dbReference>
<evidence type="ECO:0000256" key="4">
    <source>
        <dbReference type="SAM" id="SignalP"/>
    </source>
</evidence>
<feature type="signal peptide" evidence="4">
    <location>
        <begin position="1"/>
        <end position="27"/>
    </location>
</feature>
<evidence type="ECO:0000256" key="2">
    <source>
        <dbReference type="ARBA" id="ARBA00023319"/>
    </source>
</evidence>
<keyword evidence="3" id="KW-1133">Transmembrane helix</keyword>
<keyword evidence="4" id="KW-0732">Signal</keyword>
<dbReference type="InterPro" id="IPR050208">
    <property type="entry name" value="MHC_class-I_related"/>
</dbReference>
<evidence type="ECO:0000313" key="7">
    <source>
        <dbReference type="RefSeq" id="XP_053540591.1"/>
    </source>
</evidence>
<dbReference type="Gene3D" id="3.30.500.10">
    <property type="entry name" value="MHC class I-like antigen recognition-like"/>
    <property type="match status" value="1"/>
</dbReference>
<keyword evidence="1" id="KW-0325">Glycoprotein</keyword>
<dbReference type="AlphaFoldDB" id="A0A9F7REA5"/>
<gene>
    <name evidence="7" type="primary">LOC108261349</name>
</gene>
<dbReference type="PANTHER" id="PTHR16675:SF235">
    <property type="entry name" value="SHKT DOMAIN-CONTAINING PROTEIN"/>
    <property type="match status" value="1"/>
</dbReference>
<dbReference type="SMART" id="SM00407">
    <property type="entry name" value="IGc1"/>
    <property type="match status" value="1"/>
</dbReference>
<evidence type="ECO:0000256" key="3">
    <source>
        <dbReference type="SAM" id="Phobius"/>
    </source>
</evidence>
<dbReference type="PANTHER" id="PTHR16675">
    <property type="entry name" value="MHC CLASS I-RELATED"/>
    <property type="match status" value="1"/>
</dbReference>
<dbReference type="SUPFAM" id="SSF48726">
    <property type="entry name" value="Immunoglobulin"/>
    <property type="match status" value="1"/>
</dbReference>
<keyword evidence="6" id="KW-1185">Reference proteome</keyword>
<dbReference type="RefSeq" id="XP_053540591.1">
    <property type="nucleotide sequence ID" value="XM_053684616.1"/>
</dbReference>
<evidence type="ECO:0000259" key="5">
    <source>
        <dbReference type="PROSITE" id="PS50835"/>
    </source>
</evidence>
<dbReference type="InterPro" id="IPR003597">
    <property type="entry name" value="Ig_C1-set"/>
</dbReference>
<keyword evidence="3" id="KW-0812">Transmembrane</keyword>
<sequence length="352" mass="40228">MRHRLNINKATIIHTLVLFLHLQQSSCDVQSISWYFLGSEGLSIPRYTESVTVNDVTLYSFDSNMKSTAPCPEWLNTTAGQQLWKKTSFLSHHNMANMDLALQTAKSQFNLTGSYADINVYQGYSRCELYPDGTTKSSLTHAFNGKDFLSLDIDSKTYIASVPQALIYKRAREKNIIWLETLVSFYKKTCFERLRMFLEYAPGVRNKKAPEVRLFERQSAGSTLLTCHVTGFYHRAVQVKWIGADLQLLEDEMNHVLPNGDGTFQTRSSVIRPEENTGDQRYSCVVHHSSLEGNITVTWGKEEKPFRLYVWIPLGCVFIVTVVGLVIRGFCYNKEDTETEYTSYNVTCNLPQ</sequence>
<proteinExistence type="predicted"/>
<accession>A0A9F7REA5</accession>